<dbReference type="AlphaFoldDB" id="A0A642V197"/>
<evidence type="ECO:0000313" key="2">
    <source>
        <dbReference type="EMBL" id="KAA8906881.1"/>
    </source>
</evidence>
<feature type="region of interest" description="Disordered" evidence="1">
    <location>
        <begin position="1"/>
        <end position="82"/>
    </location>
</feature>
<evidence type="ECO:0000256" key="1">
    <source>
        <dbReference type="SAM" id="MobiDB-lite"/>
    </source>
</evidence>
<dbReference type="VEuPathDB" id="FungiDB:TRICI_005065"/>
<evidence type="ECO:0000313" key="3">
    <source>
        <dbReference type="Proteomes" id="UP000761534"/>
    </source>
</evidence>
<keyword evidence="3" id="KW-1185">Reference proteome</keyword>
<comment type="caution">
    <text evidence="2">The sequence shown here is derived from an EMBL/GenBank/DDBJ whole genome shotgun (WGS) entry which is preliminary data.</text>
</comment>
<reference evidence="2" key="1">
    <citation type="journal article" date="2019" name="G3 (Bethesda)">
        <title>Genome Assemblies of Two Rare Opportunistic Yeast Pathogens: Diutina rugosa (syn. Candida rugosa) and Trichomonascus ciferrii (syn. Candida ciferrii).</title>
        <authorList>
            <person name="Mixao V."/>
            <person name="Saus E."/>
            <person name="Hansen A.P."/>
            <person name="Lass-Florl C."/>
            <person name="Gabaldon T."/>
        </authorList>
    </citation>
    <scope>NUCLEOTIDE SEQUENCE</scope>
    <source>
        <strain evidence="2">CBS 4856</strain>
    </source>
</reference>
<proteinExistence type="predicted"/>
<organism evidence="2 3">
    <name type="scientific">Trichomonascus ciferrii</name>
    <dbReference type="NCBI Taxonomy" id="44093"/>
    <lineage>
        <taxon>Eukaryota</taxon>
        <taxon>Fungi</taxon>
        <taxon>Dikarya</taxon>
        <taxon>Ascomycota</taxon>
        <taxon>Saccharomycotina</taxon>
        <taxon>Dipodascomycetes</taxon>
        <taxon>Dipodascales</taxon>
        <taxon>Trichomonascaceae</taxon>
        <taxon>Trichomonascus</taxon>
        <taxon>Trichomonascus ciferrii complex</taxon>
    </lineage>
</organism>
<gene>
    <name evidence="2" type="ORF">TRICI_005065</name>
</gene>
<name>A0A642V197_9ASCO</name>
<dbReference type="Proteomes" id="UP000761534">
    <property type="component" value="Unassembled WGS sequence"/>
</dbReference>
<sequence length="188" mass="21346">MQGFPKLLSPHNTKPIGVPAERPVNEKPDEALYSGNDVTEKRLVEEVLNGGGVPLVETEPVTKDTLETEGPSEHPQSNKSLEELDIELRPYFQKSVEEIDEELRLYFVRQYINAERAQPQEPLRETDYHEVAEHTSRTSREHRAATKRKLDLKDHDQNEKVAMLCGDKGLWELLHTGGVPCPGTQQEV</sequence>
<protein>
    <submittedName>
        <fullName evidence="2">Uncharacterized protein</fullName>
    </submittedName>
</protein>
<accession>A0A642V197</accession>
<dbReference type="EMBL" id="SWFS01000389">
    <property type="protein sequence ID" value="KAA8906881.1"/>
    <property type="molecule type" value="Genomic_DNA"/>
</dbReference>